<evidence type="ECO:0000313" key="1">
    <source>
        <dbReference type="EMBL" id="GHC65850.1"/>
    </source>
</evidence>
<gene>
    <name evidence="1" type="ORF">GCM10007100_37020</name>
</gene>
<evidence type="ECO:0000313" key="2">
    <source>
        <dbReference type="Proteomes" id="UP000644507"/>
    </source>
</evidence>
<sequence length="269" mass="29303">MQPVLEGVYNQWRQSMISKSPNRWSQTTSLRRQVEIRNRIFSERRPFPASLFDLPAAPPDLRGLTPARLKVRGPTAKAIYFGKIDFGVGGAPTENILVLSFVQEAGWKYDGAEFINLMALPDVRASLAKGDYSVLDKPEFAPSGAPPVNPPIQLKGPVPYIAKVYAYCPGREVTVQVNRRSRHVLANTQQAEVVIGGASPGNNEVEYVVKSLPGSTGKEPLTIRVYLMSEKPGVKIPAVFEYTVPEGGAVKSSGKGSFVLNPALAAKLR</sequence>
<dbReference type="EMBL" id="BMXI01000020">
    <property type="protein sequence ID" value="GHC65850.1"/>
    <property type="molecule type" value="Genomic_DNA"/>
</dbReference>
<name>A0A918TW88_9BACT</name>
<comment type="caution">
    <text evidence="1">The sequence shown here is derived from an EMBL/GenBank/DDBJ whole genome shotgun (WGS) entry which is preliminary data.</text>
</comment>
<keyword evidence="2" id="KW-1185">Reference proteome</keyword>
<dbReference type="AlphaFoldDB" id="A0A918TW88"/>
<proteinExistence type="predicted"/>
<reference evidence="1" key="1">
    <citation type="journal article" date="2014" name="Int. J. Syst. Evol. Microbiol.">
        <title>Complete genome sequence of Corynebacterium casei LMG S-19264T (=DSM 44701T), isolated from a smear-ripened cheese.</title>
        <authorList>
            <consortium name="US DOE Joint Genome Institute (JGI-PGF)"/>
            <person name="Walter F."/>
            <person name="Albersmeier A."/>
            <person name="Kalinowski J."/>
            <person name="Ruckert C."/>
        </authorList>
    </citation>
    <scope>NUCLEOTIDE SEQUENCE</scope>
    <source>
        <strain evidence="1">KCTC 12988</strain>
    </source>
</reference>
<accession>A0A918TW88</accession>
<reference evidence="1" key="2">
    <citation type="submission" date="2020-09" db="EMBL/GenBank/DDBJ databases">
        <authorList>
            <person name="Sun Q."/>
            <person name="Kim S."/>
        </authorList>
    </citation>
    <scope>NUCLEOTIDE SEQUENCE</scope>
    <source>
        <strain evidence="1">KCTC 12988</strain>
    </source>
</reference>
<organism evidence="1 2">
    <name type="scientific">Roseibacillus persicicus</name>
    <dbReference type="NCBI Taxonomy" id="454148"/>
    <lineage>
        <taxon>Bacteria</taxon>
        <taxon>Pseudomonadati</taxon>
        <taxon>Verrucomicrobiota</taxon>
        <taxon>Verrucomicrobiia</taxon>
        <taxon>Verrucomicrobiales</taxon>
        <taxon>Verrucomicrobiaceae</taxon>
        <taxon>Roseibacillus</taxon>
    </lineage>
</organism>
<protein>
    <submittedName>
        <fullName evidence="1">Uncharacterized protein</fullName>
    </submittedName>
</protein>
<dbReference type="Proteomes" id="UP000644507">
    <property type="component" value="Unassembled WGS sequence"/>
</dbReference>